<dbReference type="GO" id="GO:0003755">
    <property type="term" value="F:peptidyl-prolyl cis-trans isomerase activity"/>
    <property type="evidence" value="ECO:0007669"/>
    <property type="project" value="UniProtKB-KW"/>
</dbReference>
<reference evidence="10" key="1">
    <citation type="journal article" date="2021" name="PeerJ">
        <title>Extensive microbial diversity within the chicken gut microbiome revealed by metagenomics and culture.</title>
        <authorList>
            <person name="Gilroy R."/>
            <person name="Ravi A."/>
            <person name="Getino M."/>
            <person name="Pursley I."/>
            <person name="Horton D.L."/>
            <person name="Alikhan N.F."/>
            <person name="Baker D."/>
            <person name="Gharbi K."/>
            <person name="Hall N."/>
            <person name="Watson M."/>
            <person name="Adriaenssens E.M."/>
            <person name="Foster-Nyarko E."/>
            <person name="Jarju S."/>
            <person name="Secka A."/>
            <person name="Antonio M."/>
            <person name="Oren A."/>
            <person name="Chaudhuri R.R."/>
            <person name="La Ragione R."/>
            <person name="Hildebrand F."/>
            <person name="Pallen M.J."/>
        </authorList>
    </citation>
    <scope>NUCLEOTIDE SEQUENCE</scope>
    <source>
        <strain evidence="10">USAMLcec12-2067</strain>
    </source>
</reference>
<proteinExistence type="predicted"/>
<evidence type="ECO:0000256" key="7">
    <source>
        <dbReference type="SAM" id="MobiDB-lite"/>
    </source>
</evidence>
<dbReference type="EC" id="5.2.1.8" evidence="2"/>
<sequence length="427" mass="45596">MKKSHIMKAVCAVGLSAACVWSLAACTSGDQASGDSGAVAATVGDVPISEDTVTKYIESIRSQMGVTDEDSWGNWLAQNGYTPESVREEVVNSYVQRELIKKGADERGITVDSTEVDGYVDQMKQNYDTDEKWQEALTQAGMTEDEYRSEIELQLKNRGLLESFASDEEPSEEDLLQYAQMYATTYDGAKRSSHILFDSGDEATAQEVLDKLNAGELDFAEAAKEYSKDGSASDGGDVGWDKTSSFVEEYQTALDGLEKDQMSGLVTSTYGIHIIKCTDVFTAPEEVTSLDQIPSDWVDSIKSSLKSQKQNEAYQQWLEEYKESSDVVINPMPEGLPYAVDMSKYQTSDDAAAEDGSGEGPDASNESGENADAAADAADGAADGTDAGESTGEPADNAEDADASADDAANGEGQPAEGAEGSSSLSE</sequence>
<comment type="caution">
    <text evidence="10">The sequence shown here is derived from an EMBL/GenBank/DDBJ whole genome shotgun (WGS) entry which is preliminary data.</text>
</comment>
<evidence type="ECO:0000256" key="3">
    <source>
        <dbReference type="ARBA" id="ARBA00022729"/>
    </source>
</evidence>
<keyword evidence="5 6" id="KW-0413">Isomerase</keyword>
<dbReference type="PANTHER" id="PTHR47245">
    <property type="entry name" value="PEPTIDYLPROLYL ISOMERASE"/>
    <property type="match status" value="1"/>
</dbReference>
<feature type="signal peptide" evidence="8">
    <location>
        <begin position="1"/>
        <end position="24"/>
    </location>
</feature>
<dbReference type="PROSITE" id="PS51257">
    <property type="entry name" value="PROKAR_LIPOPROTEIN"/>
    <property type="match status" value="1"/>
</dbReference>
<evidence type="ECO:0000256" key="1">
    <source>
        <dbReference type="ARBA" id="ARBA00000971"/>
    </source>
</evidence>
<keyword evidence="4 6" id="KW-0697">Rotamase</keyword>
<evidence type="ECO:0000313" key="10">
    <source>
        <dbReference type="EMBL" id="HJH42560.1"/>
    </source>
</evidence>
<dbReference type="PANTHER" id="PTHR47245:SF1">
    <property type="entry name" value="FOLDASE PROTEIN PRSA"/>
    <property type="match status" value="1"/>
</dbReference>
<evidence type="ECO:0000256" key="6">
    <source>
        <dbReference type="PROSITE-ProRule" id="PRU00278"/>
    </source>
</evidence>
<dbReference type="Pfam" id="PF13624">
    <property type="entry name" value="SurA_N_3"/>
    <property type="match status" value="1"/>
</dbReference>
<organism evidence="10 11">
    <name type="scientific">Rubneribacter badeniensis</name>
    <dbReference type="NCBI Taxonomy" id="2070688"/>
    <lineage>
        <taxon>Bacteria</taxon>
        <taxon>Bacillati</taxon>
        <taxon>Actinomycetota</taxon>
        <taxon>Coriobacteriia</taxon>
        <taxon>Eggerthellales</taxon>
        <taxon>Eggerthellaceae</taxon>
        <taxon>Rubneribacter</taxon>
    </lineage>
</organism>
<evidence type="ECO:0000313" key="11">
    <source>
        <dbReference type="Proteomes" id="UP000789325"/>
    </source>
</evidence>
<evidence type="ECO:0000256" key="2">
    <source>
        <dbReference type="ARBA" id="ARBA00013194"/>
    </source>
</evidence>
<dbReference type="SUPFAM" id="SSF109998">
    <property type="entry name" value="Triger factor/SurA peptide-binding domain-like"/>
    <property type="match status" value="1"/>
</dbReference>
<dbReference type="Pfam" id="PF00639">
    <property type="entry name" value="Rotamase"/>
    <property type="match status" value="1"/>
</dbReference>
<accession>A0A9D2VIH0</accession>
<dbReference type="InterPro" id="IPR023058">
    <property type="entry name" value="PPIase_PpiC_CS"/>
</dbReference>
<dbReference type="Gene3D" id="3.10.50.40">
    <property type="match status" value="1"/>
</dbReference>
<evidence type="ECO:0000256" key="8">
    <source>
        <dbReference type="SAM" id="SignalP"/>
    </source>
</evidence>
<evidence type="ECO:0000259" key="9">
    <source>
        <dbReference type="PROSITE" id="PS50198"/>
    </source>
</evidence>
<feature type="compositionally biased region" description="Low complexity" evidence="7">
    <location>
        <begin position="416"/>
        <end position="427"/>
    </location>
</feature>
<dbReference type="PROSITE" id="PS01096">
    <property type="entry name" value="PPIC_PPIASE_1"/>
    <property type="match status" value="1"/>
</dbReference>
<name>A0A9D2VIH0_9ACTN</name>
<evidence type="ECO:0000256" key="4">
    <source>
        <dbReference type="ARBA" id="ARBA00023110"/>
    </source>
</evidence>
<dbReference type="Gene3D" id="1.10.4030.10">
    <property type="entry name" value="Porin chaperone SurA, peptide-binding domain"/>
    <property type="match status" value="1"/>
</dbReference>
<dbReference type="InterPro" id="IPR027304">
    <property type="entry name" value="Trigger_fact/SurA_dom_sf"/>
</dbReference>
<dbReference type="InterPro" id="IPR000297">
    <property type="entry name" value="PPIase_PpiC"/>
</dbReference>
<reference evidence="10" key="2">
    <citation type="submission" date="2021-09" db="EMBL/GenBank/DDBJ databases">
        <authorList>
            <person name="Gilroy R."/>
        </authorList>
    </citation>
    <scope>NUCLEOTIDE SEQUENCE</scope>
    <source>
        <strain evidence="10">USAMLcec12-2067</strain>
    </source>
</reference>
<feature type="compositionally biased region" description="Low complexity" evidence="7">
    <location>
        <begin position="363"/>
        <end position="392"/>
    </location>
</feature>
<keyword evidence="3 8" id="KW-0732">Signal</keyword>
<feature type="chain" id="PRO_5039424154" description="peptidylprolyl isomerase" evidence="8">
    <location>
        <begin position="25"/>
        <end position="427"/>
    </location>
</feature>
<feature type="domain" description="PpiC" evidence="9">
    <location>
        <begin position="187"/>
        <end position="279"/>
    </location>
</feature>
<dbReference type="EMBL" id="DYZL01000036">
    <property type="protein sequence ID" value="HJH42560.1"/>
    <property type="molecule type" value="Genomic_DNA"/>
</dbReference>
<feature type="compositionally biased region" description="Acidic residues" evidence="7">
    <location>
        <begin position="396"/>
        <end position="405"/>
    </location>
</feature>
<dbReference type="AlphaFoldDB" id="A0A9D2VIH0"/>
<dbReference type="InterPro" id="IPR046357">
    <property type="entry name" value="PPIase_dom_sf"/>
</dbReference>
<feature type="region of interest" description="Disordered" evidence="7">
    <location>
        <begin position="347"/>
        <end position="427"/>
    </location>
</feature>
<protein>
    <recommendedName>
        <fullName evidence="2">peptidylprolyl isomerase</fullName>
        <ecNumber evidence="2">5.2.1.8</ecNumber>
    </recommendedName>
</protein>
<dbReference type="InterPro" id="IPR050245">
    <property type="entry name" value="PrsA_foldase"/>
</dbReference>
<dbReference type="SUPFAM" id="SSF54534">
    <property type="entry name" value="FKBP-like"/>
    <property type="match status" value="1"/>
</dbReference>
<dbReference type="Proteomes" id="UP000789325">
    <property type="component" value="Unassembled WGS sequence"/>
</dbReference>
<gene>
    <name evidence="10" type="ORF">K8V16_02055</name>
</gene>
<comment type="catalytic activity">
    <reaction evidence="1">
        <text>[protein]-peptidylproline (omega=180) = [protein]-peptidylproline (omega=0)</text>
        <dbReference type="Rhea" id="RHEA:16237"/>
        <dbReference type="Rhea" id="RHEA-COMP:10747"/>
        <dbReference type="Rhea" id="RHEA-COMP:10748"/>
        <dbReference type="ChEBI" id="CHEBI:83833"/>
        <dbReference type="ChEBI" id="CHEBI:83834"/>
        <dbReference type="EC" id="5.2.1.8"/>
    </reaction>
</comment>
<evidence type="ECO:0000256" key="5">
    <source>
        <dbReference type="ARBA" id="ARBA00023235"/>
    </source>
</evidence>
<dbReference type="PROSITE" id="PS50198">
    <property type="entry name" value="PPIC_PPIASE_2"/>
    <property type="match status" value="1"/>
</dbReference>